<dbReference type="EMBL" id="JAPDNS010000001">
    <property type="protein sequence ID" value="MCW3484999.1"/>
    <property type="molecule type" value="Genomic_DNA"/>
</dbReference>
<gene>
    <name evidence="14" type="ORF">OL497_13905</name>
</gene>
<evidence type="ECO:0000313" key="15">
    <source>
        <dbReference type="Proteomes" id="UP001207742"/>
    </source>
</evidence>
<evidence type="ECO:0000256" key="7">
    <source>
        <dbReference type="ARBA" id="ARBA00023136"/>
    </source>
</evidence>
<evidence type="ECO:0000256" key="2">
    <source>
        <dbReference type="ARBA" id="ARBA00022448"/>
    </source>
</evidence>
<dbReference type="Proteomes" id="UP001207742">
    <property type="component" value="Unassembled WGS sequence"/>
</dbReference>
<evidence type="ECO:0000256" key="8">
    <source>
        <dbReference type="ARBA" id="ARBA00023170"/>
    </source>
</evidence>
<dbReference type="InterPro" id="IPR037066">
    <property type="entry name" value="Plug_dom_sf"/>
</dbReference>
<accession>A0ABT3ILZ8</accession>
<dbReference type="RefSeq" id="WP_264730948.1">
    <property type="nucleotide sequence ID" value="NZ_JAPDNR010000001.1"/>
</dbReference>
<comment type="subcellular location">
    <subcellularLocation>
        <location evidence="1 10">Cell outer membrane</location>
        <topology evidence="1 10">Multi-pass membrane protein</topology>
    </subcellularLocation>
</comment>
<reference evidence="14 15" key="1">
    <citation type="submission" date="2022-10" db="EMBL/GenBank/DDBJ databases">
        <title>Chitinophaga nivalis PC15 sp. nov., isolated from Pyeongchang county, South Korea.</title>
        <authorList>
            <person name="Trinh H.N."/>
        </authorList>
    </citation>
    <scope>NUCLEOTIDE SEQUENCE [LARGE SCALE GENOMIC DNA]</scope>
    <source>
        <strain evidence="14 15">PC14</strain>
    </source>
</reference>
<evidence type="ECO:0000259" key="13">
    <source>
        <dbReference type="Pfam" id="PF07715"/>
    </source>
</evidence>
<evidence type="ECO:0000259" key="12">
    <source>
        <dbReference type="Pfam" id="PF00593"/>
    </source>
</evidence>
<proteinExistence type="inferred from homology"/>
<dbReference type="SUPFAM" id="SSF56935">
    <property type="entry name" value="Porins"/>
    <property type="match status" value="1"/>
</dbReference>
<dbReference type="InterPro" id="IPR008969">
    <property type="entry name" value="CarboxyPept-like_regulatory"/>
</dbReference>
<dbReference type="Pfam" id="PF07715">
    <property type="entry name" value="Plug"/>
    <property type="match status" value="1"/>
</dbReference>
<organism evidence="14 15">
    <name type="scientific">Chitinophaga nivalis</name>
    <dbReference type="NCBI Taxonomy" id="2991709"/>
    <lineage>
        <taxon>Bacteria</taxon>
        <taxon>Pseudomonadati</taxon>
        <taxon>Bacteroidota</taxon>
        <taxon>Chitinophagia</taxon>
        <taxon>Chitinophagales</taxon>
        <taxon>Chitinophagaceae</taxon>
        <taxon>Chitinophaga</taxon>
    </lineage>
</organism>
<feature type="domain" description="TonB-dependent receptor plug" evidence="13">
    <location>
        <begin position="126"/>
        <end position="228"/>
    </location>
</feature>
<dbReference type="Gene3D" id="2.170.130.10">
    <property type="entry name" value="TonB-dependent receptor, plug domain"/>
    <property type="match status" value="1"/>
</dbReference>
<evidence type="ECO:0000313" key="14">
    <source>
        <dbReference type="EMBL" id="MCW3484999.1"/>
    </source>
</evidence>
<evidence type="ECO:0000256" key="11">
    <source>
        <dbReference type="RuleBase" id="RU003357"/>
    </source>
</evidence>
<evidence type="ECO:0000256" key="4">
    <source>
        <dbReference type="ARBA" id="ARBA00022692"/>
    </source>
</evidence>
<dbReference type="Pfam" id="PF13620">
    <property type="entry name" value="CarboxypepD_reg"/>
    <property type="match status" value="1"/>
</dbReference>
<dbReference type="SUPFAM" id="SSF49464">
    <property type="entry name" value="Carboxypeptidase regulatory domain-like"/>
    <property type="match status" value="1"/>
</dbReference>
<dbReference type="PANTHER" id="PTHR30069:SF29">
    <property type="entry name" value="HEMOGLOBIN AND HEMOGLOBIN-HAPTOGLOBIN-BINDING PROTEIN 1-RELATED"/>
    <property type="match status" value="1"/>
</dbReference>
<comment type="similarity">
    <text evidence="10 11">Belongs to the TonB-dependent receptor family.</text>
</comment>
<keyword evidence="4 10" id="KW-0812">Transmembrane</keyword>
<keyword evidence="15" id="KW-1185">Reference proteome</keyword>
<evidence type="ECO:0000256" key="9">
    <source>
        <dbReference type="ARBA" id="ARBA00023237"/>
    </source>
</evidence>
<dbReference type="InterPro" id="IPR036942">
    <property type="entry name" value="Beta-barrel_TonB_sf"/>
</dbReference>
<dbReference type="InterPro" id="IPR012910">
    <property type="entry name" value="Plug_dom"/>
</dbReference>
<keyword evidence="5" id="KW-0732">Signal</keyword>
<dbReference type="InterPro" id="IPR039426">
    <property type="entry name" value="TonB-dep_rcpt-like"/>
</dbReference>
<keyword evidence="3 10" id="KW-1134">Transmembrane beta strand</keyword>
<protein>
    <submittedName>
        <fullName evidence="14">TonB-dependent receptor</fullName>
    </submittedName>
</protein>
<dbReference type="PROSITE" id="PS52016">
    <property type="entry name" value="TONB_DEPENDENT_REC_3"/>
    <property type="match status" value="1"/>
</dbReference>
<sequence>MQIKEILLTGVLCAFTFQVRAQQPATAAISGNVTNEEGKPVPAATIQLSPGNKAMAGDANGHFRFTSLAAGTYTVRINALGYEPLAKKIILAAGQQVAERFQVKAAIQDINSVAVVGFGKTKEVNRQAYNVQAVDARQLHNTTLDLGQLMNRISGVRIRESGGTGSEMRFSLNGFSGRQVKFFLDGVPMDNFGTSFQLNNIPVNFADRIEVYKGVVPVWLGGDALGGAVNIVTSTRPHTFVDASYSYGSFNTHKSSINAGYVARSGFTVQMNAFQNYSDNNYWIDADVADFETGILTPGRIRRFHDRYHNETLVLRAGVTGKKYADRLLIGGTIANNRADIQTGNRVHDVYGARWRSGNLLQPSLQYSKKDLFVKGLEVRVNANFNLGEERAVDTANKRYSWDGSFEYKDRNNPYRKGGEVGLSDYRFKNNNGSASLAADYKINEQHSLSLNEMFTTFDRKSKNSYDPDNIEDKQPHKSSKYITGLGYRFNYADKISATAFVKHYQQYNTTNKVEKFFDQPTQTFNYVVNVFKGNVSKLGYGAAGSWFITNQLQFKTSYEKAYRLPDNQEMFGDMINELGNMSLRPESSDNINVGAVYNFAIAKVHAFEVQANFIFRNSTDYIRSQVGAMKGSNGEYLRQSVNDEGVTNRGIDAEIHYAYKNVFLFNSSFTYQNIRNSTKHEMLKDGTRSKEVSPVYQDRIPNMPYMFGNANAAYVFDNVLHKGNRLSLGYNVQFVNQFYLFWPSQGEQDTKKMIPTQWAHDASLTYTMAGGRYNVAAECLNLTDASLYDNFKLPKPSRAFNVKLRYYFSWKQQQQ</sequence>
<evidence type="ECO:0000256" key="6">
    <source>
        <dbReference type="ARBA" id="ARBA00023077"/>
    </source>
</evidence>
<keyword evidence="6 11" id="KW-0798">TonB box</keyword>
<dbReference type="Pfam" id="PF00593">
    <property type="entry name" value="TonB_dep_Rec_b-barrel"/>
    <property type="match status" value="1"/>
</dbReference>
<keyword evidence="8 14" id="KW-0675">Receptor</keyword>
<keyword evidence="2 10" id="KW-0813">Transport</keyword>
<dbReference type="PANTHER" id="PTHR30069">
    <property type="entry name" value="TONB-DEPENDENT OUTER MEMBRANE RECEPTOR"/>
    <property type="match status" value="1"/>
</dbReference>
<dbReference type="Gene3D" id="2.60.40.1120">
    <property type="entry name" value="Carboxypeptidase-like, regulatory domain"/>
    <property type="match status" value="1"/>
</dbReference>
<keyword evidence="7 10" id="KW-0472">Membrane</keyword>
<dbReference type="InterPro" id="IPR000531">
    <property type="entry name" value="Beta-barrel_TonB"/>
</dbReference>
<name>A0ABT3ILZ8_9BACT</name>
<evidence type="ECO:0000256" key="5">
    <source>
        <dbReference type="ARBA" id="ARBA00022729"/>
    </source>
</evidence>
<evidence type="ECO:0000256" key="1">
    <source>
        <dbReference type="ARBA" id="ARBA00004571"/>
    </source>
</evidence>
<evidence type="ECO:0000256" key="3">
    <source>
        <dbReference type="ARBA" id="ARBA00022452"/>
    </source>
</evidence>
<dbReference type="Gene3D" id="2.40.170.20">
    <property type="entry name" value="TonB-dependent receptor, beta-barrel domain"/>
    <property type="match status" value="1"/>
</dbReference>
<evidence type="ECO:0000256" key="10">
    <source>
        <dbReference type="PROSITE-ProRule" id="PRU01360"/>
    </source>
</evidence>
<feature type="domain" description="TonB-dependent receptor-like beta-barrel" evidence="12">
    <location>
        <begin position="325"/>
        <end position="783"/>
    </location>
</feature>
<comment type="caution">
    <text evidence="14">The sequence shown here is derived from an EMBL/GenBank/DDBJ whole genome shotgun (WGS) entry which is preliminary data.</text>
</comment>
<keyword evidence="9 10" id="KW-0998">Cell outer membrane</keyword>